<dbReference type="GO" id="GO:0006094">
    <property type="term" value="P:gluconeogenesis"/>
    <property type="evidence" value="ECO:0007669"/>
    <property type="project" value="UniProtKB-KW"/>
</dbReference>
<dbReference type="PANTHER" id="PTHR30182">
    <property type="entry name" value="L-SERINE DEHYDRATASE"/>
    <property type="match status" value="1"/>
</dbReference>
<dbReference type="SUPFAM" id="SSF143548">
    <property type="entry name" value="Serine metabolism enzymes domain"/>
    <property type="match status" value="1"/>
</dbReference>
<dbReference type="GO" id="GO:0051539">
    <property type="term" value="F:4 iron, 4 sulfur cluster binding"/>
    <property type="evidence" value="ECO:0007669"/>
    <property type="project" value="UniProtKB-KW"/>
</dbReference>
<evidence type="ECO:0008006" key="14">
    <source>
        <dbReference type="Google" id="ProtNLM"/>
    </source>
</evidence>
<reference evidence="12 13" key="1">
    <citation type="journal article" date="2012" name="Science">
        <title>The Paleozoic origin of enzymatic lignin decomposition reconstructed from 31 fungal genomes.</title>
        <authorList>
            <person name="Floudas D."/>
            <person name="Binder M."/>
            <person name="Riley R."/>
            <person name="Barry K."/>
            <person name="Blanchette R.A."/>
            <person name="Henrissat B."/>
            <person name="Martinez A.T."/>
            <person name="Otillar R."/>
            <person name="Spatafora J.W."/>
            <person name="Yadav J.S."/>
            <person name="Aerts A."/>
            <person name="Benoit I."/>
            <person name="Boyd A."/>
            <person name="Carlson A."/>
            <person name="Copeland A."/>
            <person name="Coutinho P.M."/>
            <person name="de Vries R.P."/>
            <person name="Ferreira P."/>
            <person name="Findley K."/>
            <person name="Foster B."/>
            <person name="Gaskell J."/>
            <person name="Glotzer D."/>
            <person name="Gorecki P."/>
            <person name="Heitman J."/>
            <person name="Hesse C."/>
            <person name="Hori C."/>
            <person name="Igarashi K."/>
            <person name="Jurgens J.A."/>
            <person name="Kallen N."/>
            <person name="Kersten P."/>
            <person name="Kohler A."/>
            <person name="Kuees U."/>
            <person name="Kumar T.K.A."/>
            <person name="Kuo A."/>
            <person name="LaButti K."/>
            <person name="Larrondo L.F."/>
            <person name="Lindquist E."/>
            <person name="Ling A."/>
            <person name="Lombard V."/>
            <person name="Lucas S."/>
            <person name="Lundell T."/>
            <person name="Martin R."/>
            <person name="McLaughlin D.J."/>
            <person name="Morgenstern I."/>
            <person name="Morin E."/>
            <person name="Murat C."/>
            <person name="Nagy L.G."/>
            <person name="Nolan M."/>
            <person name="Ohm R.A."/>
            <person name="Patyshakuliyeva A."/>
            <person name="Rokas A."/>
            <person name="Ruiz-Duenas F.J."/>
            <person name="Sabat G."/>
            <person name="Salamov A."/>
            <person name="Samejima M."/>
            <person name="Schmutz J."/>
            <person name="Slot J.C."/>
            <person name="St John F."/>
            <person name="Stenlid J."/>
            <person name="Sun H."/>
            <person name="Sun S."/>
            <person name="Syed K."/>
            <person name="Tsang A."/>
            <person name="Wiebenga A."/>
            <person name="Young D."/>
            <person name="Pisabarro A."/>
            <person name="Eastwood D.C."/>
            <person name="Martin F."/>
            <person name="Cullen D."/>
            <person name="Grigoriev I.V."/>
            <person name="Hibbett D.S."/>
        </authorList>
    </citation>
    <scope>NUCLEOTIDE SEQUENCE</scope>
    <source>
        <strain evidence="13">FP-58527</strain>
    </source>
</reference>
<evidence type="ECO:0000259" key="11">
    <source>
        <dbReference type="Pfam" id="PF03315"/>
    </source>
</evidence>
<dbReference type="eggNOG" id="ENOG502QVSV">
    <property type="taxonomic scope" value="Eukaryota"/>
</dbReference>
<keyword evidence="4" id="KW-0004">4Fe-4S</keyword>
<evidence type="ECO:0000256" key="6">
    <source>
        <dbReference type="ARBA" id="ARBA00023004"/>
    </source>
</evidence>
<dbReference type="InterPro" id="IPR005130">
    <property type="entry name" value="Ser_deHydtase-like_asu"/>
</dbReference>
<dbReference type="HOGENOM" id="CLU_022305_0_0_1"/>
<evidence type="ECO:0000256" key="5">
    <source>
        <dbReference type="ARBA" id="ARBA00022723"/>
    </source>
</evidence>
<sequence length="611" mass="65451">MGSVANLREVCGGLIATHTQVPACTARTQAHAPRRSKTQIVTEVHQTEHAVISTFDLFSIGVGPSSSHTVGPMRAGKIFINDLVELGLLDKVKTVKITLYGSLAATGNHHTPQAILLGLEGSDPETIDTGTIPPRYANIITDKTLLLGGTHRIAYEPERDMIWRWDEVLKTHPNGMRFSVFGQEGDLLATNEYFSVGGGFVVNDKTKVDENLFYKGVDKSAVHGARLHQTHSLSDPSEVVPEQERDPSQPPYPFHSGESLLALTHKHNMTIAQIVYDNEIHFGYTDQEVHDKLLRIWSVMDDCIRTGVSSSETKLPGRLQLRRRAPILYRRLMRGFYPGLIAPMSEHPQIGAGAVLGQLDAPEGEEPAPPQVEGGKLNALGRGAVGRAAHPARVVGALNHAILPMPPRKTNIPAMDFLSCYAIAVNEVNASGGRIVTSPTNGAAGVIPAVLKYIVEFISDDPEKSVVTFLLTAAAVGMLFKRGSTISAAEGGCQAEVGVACSMASAGFAACMGADPETVLQAAEIGIEHNLGLTCDPIDGLVQVPCIERNSLGAVKAVTAAQLSMASQNVYSVTLDEAIEAMRLTALDMSVKYKETSLSRTVKIPLTVPAC</sequence>
<dbReference type="Pfam" id="PF03315">
    <property type="entry name" value="SDH_beta"/>
    <property type="match status" value="1"/>
</dbReference>
<name>S8E8I7_FOMSC</name>
<evidence type="ECO:0000256" key="1">
    <source>
        <dbReference type="ARBA" id="ARBA00001966"/>
    </source>
</evidence>
<evidence type="ECO:0000259" key="10">
    <source>
        <dbReference type="Pfam" id="PF03313"/>
    </source>
</evidence>
<dbReference type="InterPro" id="IPR029009">
    <property type="entry name" value="ASB_dom_sf"/>
</dbReference>
<dbReference type="Proteomes" id="UP000015241">
    <property type="component" value="Unassembled WGS sequence"/>
</dbReference>
<dbReference type="AlphaFoldDB" id="S8E8I7"/>
<keyword evidence="5" id="KW-0479">Metal-binding</keyword>
<organism evidence="12 13">
    <name type="scientific">Fomitopsis schrenkii</name>
    <name type="common">Brown rot fungus</name>
    <dbReference type="NCBI Taxonomy" id="2126942"/>
    <lineage>
        <taxon>Eukaryota</taxon>
        <taxon>Fungi</taxon>
        <taxon>Dikarya</taxon>
        <taxon>Basidiomycota</taxon>
        <taxon>Agaricomycotina</taxon>
        <taxon>Agaricomycetes</taxon>
        <taxon>Polyporales</taxon>
        <taxon>Fomitopsis</taxon>
    </lineage>
</organism>
<evidence type="ECO:0000256" key="3">
    <source>
        <dbReference type="ARBA" id="ARBA00022432"/>
    </source>
</evidence>
<keyword evidence="8" id="KW-0456">Lyase</keyword>
<evidence type="ECO:0000256" key="9">
    <source>
        <dbReference type="SAM" id="MobiDB-lite"/>
    </source>
</evidence>
<dbReference type="GO" id="GO:0003941">
    <property type="term" value="F:L-serine ammonia-lyase activity"/>
    <property type="evidence" value="ECO:0007669"/>
    <property type="project" value="InterPro"/>
</dbReference>
<gene>
    <name evidence="12" type="ORF">FOMPIDRAFT_126843</name>
</gene>
<protein>
    <recommendedName>
        <fullName evidence="14">L-serine ammonia-lyase</fullName>
    </recommendedName>
</protein>
<comment type="pathway">
    <text evidence="2">Carbohydrate biosynthesis; gluconeogenesis.</text>
</comment>
<dbReference type="Pfam" id="PF03313">
    <property type="entry name" value="SDH_alpha"/>
    <property type="match status" value="1"/>
</dbReference>
<evidence type="ECO:0000256" key="4">
    <source>
        <dbReference type="ARBA" id="ARBA00022485"/>
    </source>
</evidence>
<dbReference type="GO" id="GO:0046872">
    <property type="term" value="F:metal ion binding"/>
    <property type="evidence" value="ECO:0007669"/>
    <property type="project" value="UniProtKB-KW"/>
</dbReference>
<keyword evidence="13" id="KW-1185">Reference proteome</keyword>
<evidence type="ECO:0000256" key="7">
    <source>
        <dbReference type="ARBA" id="ARBA00023014"/>
    </source>
</evidence>
<keyword evidence="7" id="KW-0411">Iron-sulfur</keyword>
<dbReference type="OrthoDB" id="192663at2759"/>
<dbReference type="STRING" id="743788.S8E8I7"/>
<evidence type="ECO:0000313" key="13">
    <source>
        <dbReference type="Proteomes" id="UP000015241"/>
    </source>
</evidence>
<evidence type="ECO:0000313" key="12">
    <source>
        <dbReference type="EMBL" id="EPT00953.1"/>
    </source>
</evidence>
<dbReference type="InterPro" id="IPR005131">
    <property type="entry name" value="Ser_deHydtase_bsu"/>
</dbReference>
<comment type="cofactor">
    <cofactor evidence="1">
        <name>[4Fe-4S] cluster</name>
        <dbReference type="ChEBI" id="CHEBI:49883"/>
    </cofactor>
</comment>
<feature type="region of interest" description="Disordered" evidence="9">
    <location>
        <begin position="229"/>
        <end position="250"/>
    </location>
</feature>
<dbReference type="InterPro" id="IPR051318">
    <property type="entry name" value="Fe-S_L-Ser"/>
</dbReference>
<dbReference type="Gene3D" id="3.30.1330.90">
    <property type="entry name" value="D-3-phosphoglycerate dehydrogenase, domain 3"/>
    <property type="match status" value="1"/>
</dbReference>
<evidence type="ECO:0000256" key="8">
    <source>
        <dbReference type="ARBA" id="ARBA00023239"/>
    </source>
</evidence>
<evidence type="ECO:0000256" key="2">
    <source>
        <dbReference type="ARBA" id="ARBA00004742"/>
    </source>
</evidence>
<dbReference type="FunFam" id="3.30.1330.90:FF:000001">
    <property type="entry name" value="L-serine ammonia-lyase 1"/>
    <property type="match status" value="1"/>
</dbReference>
<dbReference type="PANTHER" id="PTHR30182:SF1">
    <property type="entry name" value="L-SERINE DEHYDRATASE 1"/>
    <property type="match status" value="1"/>
</dbReference>
<dbReference type="InParanoid" id="S8E8I7"/>
<keyword evidence="6" id="KW-0408">Iron</keyword>
<proteinExistence type="predicted"/>
<dbReference type="EMBL" id="KE504145">
    <property type="protein sequence ID" value="EPT00953.1"/>
    <property type="molecule type" value="Genomic_DNA"/>
</dbReference>
<keyword evidence="3" id="KW-0312">Gluconeogenesis</keyword>
<feature type="domain" description="Serine dehydratase-like alpha subunit" evidence="10">
    <location>
        <begin position="266"/>
        <end position="598"/>
    </location>
</feature>
<accession>S8E8I7</accession>
<feature type="domain" description="Serine dehydratase beta chain" evidence="11">
    <location>
        <begin position="53"/>
        <end position="205"/>
    </location>
</feature>